<dbReference type="InterPro" id="IPR036962">
    <property type="entry name" value="Glyco_hydro_3_N_sf"/>
</dbReference>
<keyword evidence="7" id="KW-0812">Transmembrane</keyword>
<dbReference type="PROSITE" id="PS00775">
    <property type="entry name" value="GLYCOSYL_HYDROL_F3"/>
    <property type="match status" value="1"/>
</dbReference>
<dbReference type="InterPro" id="IPR001764">
    <property type="entry name" value="Glyco_hydro_3_N"/>
</dbReference>
<dbReference type="EMBL" id="JAGTPX010000007">
    <property type="protein sequence ID" value="MBR8669670.1"/>
    <property type="molecule type" value="Genomic_DNA"/>
</dbReference>
<dbReference type="AlphaFoldDB" id="A0A941GLP1"/>
<evidence type="ECO:0000256" key="6">
    <source>
        <dbReference type="SAM" id="MobiDB-lite"/>
    </source>
</evidence>
<feature type="transmembrane region" description="Helical" evidence="7">
    <location>
        <begin position="12"/>
        <end position="33"/>
    </location>
</feature>
<evidence type="ECO:0000256" key="3">
    <source>
        <dbReference type="ARBA" id="ARBA00012663"/>
    </source>
</evidence>
<comment type="catalytic activity">
    <reaction evidence="1">
        <text>Hydrolysis of terminal non-reducing N-acetyl-D-hexosamine residues in N-acetyl-beta-D-hexosaminides.</text>
        <dbReference type="EC" id="3.2.1.52"/>
    </reaction>
</comment>
<dbReference type="Pfam" id="PF00933">
    <property type="entry name" value="Glyco_hydro_3"/>
    <property type="match status" value="1"/>
</dbReference>
<dbReference type="GO" id="GO:0004563">
    <property type="term" value="F:beta-N-acetylhexosaminidase activity"/>
    <property type="evidence" value="ECO:0007669"/>
    <property type="project" value="UniProtKB-EC"/>
</dbReference>
<dbReference type="Pfam" id="PF14172">
    <property type="entry name" value="DUF4309"/>
    <property type="match status" value="1"/>
</dbReference>
<evidence type="ECO:0000256" key="2">
    <source>
        <dbReference type="ARBA" id="ARBA00005336"/>
    </source>
</evidence>
<keyword evidence="7" id="KW-1133">Transmembrane helix</keyword>
<gene>
    <name evidence="9" type="primary">nagZ</name>
    <name evidence="9" type="ORF">KD144_08950</name>
</gene>
<evidence type="ECO:0000313" key="9">
    <source>
        <dbReference type="EMBL" id="MBR8669670.1"/>
    </source>
</evidence>
<dbReference type="RefSeq" id="WP_212118443.1">
    <property type="nucleotide sequence ID" value="NZ_JAGTPX020000008.1"/>
</dbReference>
<evidence type="ECO:0000259" key="8">
    <source>
        <dbReference type="Pfam" id="PF00933"/>
    </source>
</evidence>
<name>A0A941GLP1_NIACI</name>
<keyword evidence="5 9" id="KW-0326">Glycosidase</keyword>
<dbReference type="GO" id="GO:0009254">
    <property type="term" value="P:peptidoglycan turnover"/>
    <property type="evidence" value="ECO:0007669"/>
    <property type="project" value="TreeGrafter"/>
</dbReference>
<comment type="caution">
    <text evidence="9">The sequence shown here is derived from an EMBL/GenBank/DDBJ whole genome shotgun (WGS) entry which is preliminary data.</text>
</comment>
<evidence type="ECO:0000256" key="5">
    <source>
        <dbReference type="ARBA" id="ARBA00023295"/>
    </source>
</evidence>
<evidence type="ECO:0000256" key="1">
    <source>
        <dbReference type="ARBA" id="ARBA00001231"/>
    </source>
</evidence>
<evidence type="ECO:0000256" key="4">
    <source>
        <dbReference type="ARBA" id="ARBA00022801"/>
    </source>
</evidence>
<sequence>MARKNKKKFLYLKWLLSIGIVSFIVFIGIYLAAGNGKMGIGDNLQEDTQSSKPDSSVMEPENPSNKEEISDKIERIYSLAKEGKTDYGTFVVGKTSHSEVTDILGEPSSKTDSNHSIYEDYPKRYITIGYQNDTVTDFRTMDEEVKKVHYNDIIQTLGKADQVSYYKDDSYNQIILSYDATPFYRLRWVLDKPDESNKNPSVDHTSLIINQENQEAEEQELGKSEDVSISAMSLEEKIGQLIIAGIDGTSVQELDKSLITDYHVGGFILYANNLVTRQQTHSLVSDLKEINKWNKLPLFISVDQEGGRISRLPEVENTPSSLVIGNKNDKEYAYRIGRKIGENVKSFGFNLDYAPVLDINSNPENPVIGDRSFGNNADIVHDMGIQVMKGIQAEKVISVVKHFPGHGDTVVDSHIQLPKVNKSLTQLQNLELIPFDYAINNGADVVMVAHILLPKLDKTYPASMSKAVITDLLRNQLHFDGVVITDDMTMGAIVDNFEIGEAAVDSILAGSDIILVAHDYTNIRTVIKSIKTAVENNIITEDRINESVERVMELKNNYLK</sequence>
<dbReference type="SUPFAM" id="SSF51445">
    <property type="entry name" value="(Trans)glycosidases"/>
    <property type="match status" value="1"/>
</dbReference>
<dbReference type="InterPro" id="IPR050226">
    <property type="entry name" value="NagZ_Beta-hexosaminidase"/>
</dbReference>
<dbReference type="InterPro" id="IPR025453">
    <property type="entry name" value="DUF4309"/>
</dbReference>
<dbReference type="PANTHER" id="PTHR30480">
    <property type="entry name" value="BETA-HEXOSAMINIDASE-RELATED"/>
    <property type="match status" value="1"/>
</dbReference>
<feature type="domain" description="Glycoside hydrolase family 3 N-terminal" evidence="8">
    <location>
        <begin position="234"/>
        <end position="553"/>
    </location>
</feature>
<protein>
    <recommendedName>
        <fullName evidence="3">beta-N-acetylhexosaminidase</fullName>
        <ecNumber evidence="3">3.2.1.52</ecNumber>
    </recommendedName>
</protein>
<dbReference type="PANTHER" id="PTHR30480:SF13">
    <property type="entry name" value="BETA-HEXOSAMINIDASE"/>
    <property type="match status" value="1"/>
</dbReference>
<evidence type="ECO:0000256" key="7">
    <source>
        <dbReference type="SAM" id="Phobius"/>
    </source>
</evidence>
<organism evidence="9">
    <name type="scientific">Niallia circulans</name>
    <name type="common">Bacillus circulans</name>
    <dbReference type="NCBI Taxonomy" id="1397"/>
    <lineage>
        <taxon>Bacteria</taxon>
        <taxon>Bacillati</taxon>
        <taxon>Bacillota</taxon>
        <taxon>Bacilli</taxon>
        <taxon>Bacillales</taxon>
        <taxon>Bacillaceae</taxon>
        <taxon>Niallia</taxon>
    </lineage>
</organism>
<dbReference type="InterPro" id="IPR017853">
    <property type="entry name" value="GH"/>
</dbReference>
<keyword evidence="4 9" id="KW-0378">Hydrolase</keyword>
<dbReference type="Gene3D" id="3.20.20.300">
    <property type="entry name" value="Glycoside hydrolase, family 3, N-terminal domain"/>
    <property type="match status" value="1"/>
</dbReference>
<dbReference type="EC" id="3.2.1.52" evidence="3"/>
<dbReference type="InterPro" id="IPR019800">
    <property type="entry name" value="Glyco_hydro_3_AS"/>
</dbReference>
<keyword evidence="7" id="KW-0472">Membrane</keyword>
<dbReference type="NCBIfam" id="NF003740">
    <property type="entry name" value="PRK05337.1"/>
    <property type="match status" value="1"/>
</dbReference>
<comment type="similarity">
    <text evidence="2">Belongs to the glycosyl hydrolase 3 family.</text>
</comment>
<reference evidence="9" key="1">
    <citation type="submission" date="2021-04" db="EMBL/GenBank/DDBJ databases">
        <title>Genomic analysis of electroactive and textile dye degrading Bacillus circulans strain: DC10 isolated from constructed wetland-microbial fuel cells treating textile dye wastewaters.</title>
        <authorList>
            <person name="Patel D.U."/>
            <person name="Desai C.R."/>
        </authorList>
    </citation>
    <scope>NUCLEOTIDE SEQUENCE</scope>
    <source>
        <strain evidence="9">DC10</strain>
    </source>
</reference>
<accession>A0A941GLP1</accession>
<feature type="region of interest" description="Disordered" evidence="6">
    <location>
        <begin position="42"/>
        <end position="68"/>
    </location>
</feature>
<dbReference type="GO" id="GO:0005975">
    <property type="term" value="P:carbohydrate metabolic process"/>
    <property type="evidence" value="ECO:0007669"/>
    <property type="project" value="InterPro"/>
</dbReference>
<proteinExistence type="inferred from homology"/>